<feature type="chain" id="PRO_5041119020" description="DUF5067 domain-containing protein" evidence="2">
    <location>
        <begin position="20"/>
        <end position="200"/>
    </location>
</feature>
<feature type="signal peptide" evidence="2">
    <location>
        <begin position="1"/>
        <end position="19"/>
    </location>
</feature>
<accession>S1RR23</accession>
<dbReference type="PATRIC" id="fig|1121864.4.peg.695"/>
<evidence type="ECO:0000313" key="4">
    <source>
        <dbReference type="Proteomes" id="UP000017415"/>
    </source>
</evidence>
<dbReference type="HOGENOM" id="CLU_1270651_0_0_9"/>
<dbReference type="Proteomes" id="UP000017415">
    <property type="component" value="Unassembled WGS sequence"/>
</dbReference>
<feature type="region of interest" description="Disordered" evidence="1">
    <location>
        <begin position="24"/>
        <end position="64"/>
    </location>
</feature>
<feature type="compositionally biased region" description="Low complexity" evidence="1">
    <location>
        <begin position="24"/>
        <end position="33"/>
    </location>
</feature>
<comment type="caution">
    <text evidence="3">The sequence shown here is derived from an EMBL/GenBank/DDBJ whole genome shotgun (WGS) entry which is preliminary data.</text>
</comment>
<name>S1RR23_9ENTE</name>
<reference evidence="3 4" key="1">
    <citation type="submission" date="2013-10" db="EMBL/GenBank/DDBJ databases">
        <title>The Genome Sequence of Enterococcus cecorum DSM 20682 (= ATCC 43198) (Illumina assembly).</title>
        <authorList>
            <consortium name="The Broad Institute Genomics Platform"/>
            <consortium name="The Broad Institute Genome Sequencing Center for Infectious Disease"/>
            <person name="Earl A."/>
            <person name="Russ C."/>
            <person name="Gilmore M."/>
            <person name="Surin D."/>
            <person name="Walker B."/>
            <person name="Young S."/>
            <person name="Zeng Q."/>
            <person name="Gargeya S."/>
            <person name="Fitzgerald M."/>
            <person name="Haas B."/>
            <person name="Abouelleil A."/>
            <person name="Allen A.W."/>
            <person name="Alvarado L."/>
            <person name="Arachchi H.M."/>
            <person name="Berlin A.M."/>
            <person name="Chapman S.B."/>
            <person name="Gainer-Dewar J."/>
            <person name="Goldberg J."/>
            <person name="Griggs A."/>
            <person name="Gujja S."/>
            <person name="Hansen M."/>
            <person name="Howarth C."/>
            <person name="Imamovic A."/>
            <person name="Ireland A."/>
            <person name="Larimer J."/>
            <person name="McCowan C."/>
            <person name="Murphy C."/>
            <person name="Pearson M."/>
            <person name="Poon T.W."/>
            <person name="Priest M."/>
            <person name="Roberts A."/>
            <person name="Saif S."/>
            <person name="Shea T."/>
            <person name="Sisk P."/>
            <person name="Sykes S."/>
            <person name="Wortman J."/>
            <person name="Nusbaum C."/>
            <person name="Birren B."/>
        </authorList>
    </citation>
    <scope>NUCLEOTIDE SEQUENCE [LARGE SCALE GENOMIC DNA]</scope>
    <source>
        <strain evidence="3 4">ATCC 43198</strain>
    </source>
</reference>
<dbReference type="GeneID" id="60872495"/>
<dbReference type="AlphaFoldDB" id="S1RR23"/>
<gene>
    <name evidence="3" type="ORF">OMO_01359</name>
</gene>
<keyword evidence="4" id="KW-1185">Reference proteome</keyword>
<evidence type="ECO:0008006" key="5">
    <source>
        <dbReference type="Google" id="ProtNLM"/>
    </source>
</evidence>
<dbReference type="EMBL" id="AHYS01000006">
    <property type="protein sequence ID" value="ESK61299.1"/>
    <property type="molecule type" value="Genomic_DNA"/>
</dbReference>
<keyword evidence="2" id="KW-0732">Signal</keyword>
<dbReference type="eggNOG" id="ENOG5032E5I">
    <property type="taxonomic scope" value="Bacteria"/>
</dbReference>
<sequence>MKKKILSVTILCTSLLLVACGNQQENVSSSSNKENSEINKKQDSENSNKNSKEEKVESEDKTYGLNEEAFITDSQDNNRYSLKVLKATTALSETSDLYTSGKPQNTVEVTYEYKNYAVEEPMLVSVQFVHAFDKDGRAGSDQSMQSGQTEVNKGRSAQSTVWFVMPEEQTNENEIEIEYSDDFSLGFENKTIKFKVPLEH</sequence>
<organism evidence="3 4">
    <name type="scientific">Enterococcus cecorum DSM 20682 = ATCC 43198</name>
    <dbReference type="NCBI Taxonomy" id="1121864"/>
    <lineage>
        <taxon>Bacteria</taxon>
        <taxon>Bacillati</taxon>
        <taxon>Bacillota</taxon>
        <taxon>Bacilli</taxon>
        <taxon>Lactobacillales</taxon>
        <taxon>Enterococcaceae</taxon>
        <taxon>Enterococcus</taxon>
    </lineage>
</organism>
<evidence type="ECO:0000313" key="3">
    <source>
        <dbReference type="EMBL" id="ESK61299.1"/>
    </source>
</evidence>
<feature type="compositionally biased region" description="Basic and acidic residues" evidence="1">
    <location>
        <begin position="34"/>
        <end position="62"/>
    </location>
</feature>
<protein>
    <recommendedName>
        <fullName evidence="5">DUF5067 domain-containing protein</fullName>
    </recommendedName>
</protein>
<evidence type="ECO:0000256" key="2">
    <source>
        <dbReference type="SAM" id="SignalP"/>
    </source>
</evidence>
<evidence type="ECO:0000256" key="1">
    <source>
        <dbReference type="SAM" id="MobiDB-lite"/>
    </source>
</evidence>
<dbReference type="RefSeq" id="WP_016250883.1">
    <property type="nucleotide sequence ID" value="NZ_ASWI01000003.1"/>
</dbReference>
<dbReference type="PROSITE" id="PS51257">
    <property type="entry name" value="PROKAR_LIPOPROTEIN"/>
    <property type="match status" value="1"/>
</dbReference>
<proteinExistence type="predicted"/>